<evidence type="ECO:0000313" key="1">
    <source>
        <dbReference type="EMBL" id="MBL3657012.1"/>
    </source>
</evidence>
<keyword evidence="2" id="KW-1185">Reference proteome</keyword>
<dbReference type="NCBIfam" id="NF038180">
    <property type="entry name" value="leader_pinensin"/>
    <property type="match status" value="1"/>
</dbReference>
<dbReference type="RefSeq" id="WP_202244807.1">
    <property type="nucleotide sequence ID" value="NZ_JAESIY010000006.1"/>
</dbReference>
<dbReference type="InterPro" id="IPR059231">
    <property type="entry name" value="Leader_pinensin"/>
</dbReference>
<comment type="caution">
    <text evidence="1">The sequence shown here is derived from an EMBL/GenBank/DDBJ whole genome shotgun (WGS) entry which is preliminary data.</text>
</comment>
<gene>
    <name evidence="1" type="ORF">JL102_12770</name>
</gene>
<dbReference type="EMBL" id="JAESIY010000006">
    <property type="protein sequence ID" value="MBL3657012.1"/>
    <property type="molecule type" value="Genomic_DNA"/>
</dbReference>
<sequence>MKSKKLKIENLKVKSFITEDLKDESQTIKGGYVTHDCTAGWSGCPVGGGGGGGTYASCKPNTWHTHRPCDTAEPVHCSPCD</sequence>
<evidence type="ECO:0000313" key="2">
    <source>
        <dbReference type="Proteomes" id="UP000659388"/>
    </source>
</evidence>
<accession>A0A937K1S8</accession>
<reference evidence="1" key="1">
    <citation type="submission" date="2021-01" db="EMBL/GenBank/DDBJ databases">
        <title>Fulvivirga kasyanovii gen. nov., sp nov., a novel member of the phylum Bacteroidetes isolated from seawater in a mussel farm.</title>
        <authorList>
            <person name="Zhao L.-H."/>
            <person name="Wang Z.-J."/>
        </authorList>
    </citation>
    <scope>NUCLEOTIDE SEQUENCE</scope>
    <source>
        <strain evidence="1">2943</strain>
    </source>
</reference>
<organism evidence="1 2">
    <name type="scientific">Fulvivirga sediminis</name>
    <dbReference type="NCBI Taxonomy" id="2803949"/>
    <lineage>
        <taxon>Bacteria</taxon>
        <taxon>Pseudomonadati</taxon>
        <taxon>Bacteroidota</taxon>
        <taxon>Cytophagia</taxon>
        <taxon>Cytophagales</taxon>
        <taxon>Fulvivirgaceae</taxon>
        <taxon>Fulvivirga</taxon>
    </lineage>
</organism>
<proteinExistence type="predicted"/>
<dbReference type="AlphaFoldDB" id="A0A937K1S8"/>
<dbReference type="Proteomes" id="UP000659388">
    <property type="component" value="Unassembled WGS sequence"/>
</dbReference>
<protein>
    <submittedName>
        <fullName evidence="1">Pinensin family lanthipeptide</fullName>
    </submittedName>
</protein>
<name>A0A937K1S8_9BACT</name>